<accession>A0A1D3L3W4</accession>
<feature type="transmembrane region" description="Helical" evidence="1">
    <location>
        <begin position="214"/>
        <end position="231"/>
    </location>
</feature>
<dbReference type="RefSeq" id="WP_084789919.1">
    <property type="nucleotide sequence ID" value="NZ_LT607756.1"/>
</dbReference>
<dbReference type="STRING" id="118062.MCBB_1698"/>
<keyword evidence="1" id="KW-0472">Membrane</keyword>
<name>A0A1D3L3W4_9EURY</name>
<organism evidence="2 3">
    <name type="scientific">Methanobacterium congolense</name>
    <dbReference type="NCBI Taxonomy" id="118062"/>
    <lineage>
        <taxon>Archaea</taxon>
        <taxon>Methanobacteriati</taxon>
        <taxon>Methanobacteriota</taxon>
        <taxon>Methanomada group</taxon>
        <taxon>Methanobacteria</taxon>
        <taxon>Methanobacteriales</taxon>
        <taxon>Methanobacteriaceae</taxon>
        <taxon>Methanobacterium</taxon>
    </lineage>
</organism>
<gene>
    <name evidence="2" type="ORF">MCBB_1698</name>
</gene>
<keyword evidence="1" id="KW-0812">Transmembrane</keyword>
<evidence type="ECO:0000256" key="1">
    <source>
        <dbReference type="SAM" id="Phobius"/>
    </source>
</evidence>
<evidence type="ECO:0000313" key="2">
    <source>
        <dbReference type="EMBL" id="SCG86253.1"/>
    </source>
</evidence>
<keyword evidence="1" id="KW-1133">Transmembrane helix</keyword>
<sequence length="332" mass="36440">MDRLGLAGIVLIILGVVLLKTGFMDNVVATLLWPILEGSSEGKAVILLVMMGSLLVLSSFITSSSRLNPKIFPGSWFDGRRYLLISIVTMFVTCVVGLITEVWIRLKFNVSLFTVFTAVNPTPSTTSIMHTHVFKSVIGYMVSLMGETAPHHINTGLAILQYASPFAFLALISLPLAYIAGLLAMTGMRDSYKVISAFGLTVAIIGMMDGGMFSQPFLIGLGILLFMYFAENRFSPRLLVKPGLIILMIILAGFAIELGGTNTDHYTLTVINQHEPVNMTSYNVTAVQHTDDKTIYTLKTSEGDKAIIKKVFVDFQGKADASFMTWNFYSYV</sequence>
<feature type="transmembrane region" description="Helical" evidence="1">
    <location>
        <begin position="192"/>
        <end position="208"/>
    </location>
</feature>
<dbReference type="PATRIC" id="fig|129848.4.peg.1738"/>
<dbReference type="Proteomes" id="UP000094707">
    <property type="component" value="Chromosome I"/>
</dbReference>
<feature type="transmembrane region" description="Helical" evidence="1">
    <location>
        <begin position="82"/>
        <end position="104"/>
    </location>
</feature>
<protein>
    <submittedName>
        <fullName evidence="2">Uncharacterized protein</fullName>
    </submittedName>
</protein>
<dbReference type="OrthoDB" id="81523at2157"/>
<proteinExistence type="predicted"/>
<reference evidence="2 3" key="1">
    <citation type="submission" date="2016-08" db="EMBL/GenBank/DDBJ databases">
        <authorList>
            <person name="Seilhamer J.J."/>
        </authorList>
    </citation>
    <scope>NUCLEOTIDE SEQUENCE [LARGE SCALE GENOMIC DNA]</scope>
    <source>
        <strain evidence="2">Buetzberg</strain>
    </source>
</reference>
<dbReference type="KEGG" id="mcub:MCBB_1698"/>
<keyword evidence="3" id="KW-1185">Reference proteome</keyword>
<dbReference type="AlphaFoldDB" id="A0A1D3L3W4"/>
<dbReference type="EMBL" id="LT607756">
    <property type="protein sequence ID" value="SCG86253.1"/>
    <property type="molecule type" value="Genomic_DNA"/>
</dbReference>
<feature type="transmembrane region" description="Helical" evidence="1">
    <location>
        <begin position="43"/>
        <end position="61"/>
    </location>
</feature>
<feature type="transmembrane region" description="Helical" evidence="1">
    <location>
        <begin position="238"/>
        <end position="256"/>
    </location>
</feature>
<dbReference type="GeneID" id="30412535"/>
<feature type="transmembrane region" description="Helical" evidence="1">
    <location>
        <begin position="166"/>
        <end position="185"/>
    </location>
</feature>
<evidence type="ECO:0000313" key="3">
    <source>
        <dbReference type="Proteomes" id="UP000094707"/>
    </source>
</evidence>